<keyword evidence="9" id="KW-0539">Nucleus</keyword>
<evidence type="ECO:0000259" key="12">
    <source>
        <dbReference type="PROSITE" id="PS50157"/>
    </source>
</evidence>
<dbReference type="STRING" id="7574.A0A1S3HNR8"/>
<dbReference type="AlphaFoldDB" id="A0A1S3HNR8"/>
<evidence type="ECO:0000256" key="4">
    <source>
        <dbReference type="ARBA" id="ARBA00022771"/>
    </source>
</evidence>
<dbReference type="GO" id="GO:0005634">
    <property type="term" value="C:nucleus"/>
    <property type="evidence" value="ECO:0007669"/>
    <property type="project" value="UniProtKB-SubCell"/>
</dbReference>
<accession>A0A1S3HNR8</accession>
<dbReference type="FunFam" id="3.30.160.60:FF:000100">
    <property type="entry name" value="Zinc finger 45-like"/>
    <property type="match status" value="1"/>
</dbReference>
<dbReference type="SMART" id="SM00355">
    <property type="entry name" value="ZnF_C2H2"/>
    <property type="match status" value="7"/>
</dbReference>
<dbReference type="InterPro" id="IPR046341">
    <property type="entry name" value="SET_dom_sf"/>
</dbReference>
<keyword evidence="7" id="KW-0238">DNA-binding</keyword>
<dbReference type="PANTHER" id="PTHR16515">
    <property type="entry name" value="PR DOMAIN ZINC FINGER PROTEIN"/>
    <property type="match status" value="1"/>
</dbReference>
<dbReference type="RefSeq" id="XP_013387176.1">
    <property type="nucleotide sequence ID" value="XM_013531722.2"/>
</dbReference>
<dbReference type="Gene3D" id="3.30.160.60">
    <property type="entry name" value="Classic Zinc Finger"/>
    <property type="match status" value="6"/>
</dbReference>
<dbReference type="SUPFAM" id="SSF57667">
    <property type="entry name" value="beta-beta-alpha zinc fingers"/>
    <property type="match status" value="4"/>
</dbReference>
<dbReference type="GO" id="GO:0008270">
    <property type="term" value="F:zinc ion binding"/>
    <property type="evidence" value="ECO:0007669"/>
    <property type="project" value="UniProtKB-KW"/>
</dbReference>
<reference evidence="15" key="1">
    <citation type="submission" date="2025-08" db="UniProtKB">
        <authorList>
            <consortium name="RefSeq"/>
        </authorList>
    </citation>
    <scope>IDENTIFICATION</scope>
    <source>
        <tissue evidence="15">Gonads</tissue>
    </source>
</reference>
<feature type="domain" description="C2H2-type" evidence="12">
    <location>
        <begin position="816"/>
        <end position="843"/>
    </location>
</feature>
<organism evidence="14 15">
    <name type="scientific">Lingula anatina</name>
    <name type="common">Brachiopod</name>
    <name type="synonym">Lingula unguis</name>
    <dbReference type="NCBI Taxonomy" id="7574"/>
    <lineage>
        <taxon>Eukaryota</taxon>
        <taxon>Metazoa</taxon>
        <taxon>Spiralia</taxon>
        <taxon>Lophotrochozoa</taxon>
        <taxon>Brachiopoda</taxon>
        <taxon>Linguliformea</taxon>
        <taxon>Lingulata</taxon>
        <taxon>Lingulida</taxon>
        <taxon>Linguloidea</taxon>
        <taxon>Lingulidae</taxon>
        <taxon>Lingula</taxon>
    </lineage>
</organism>
<dbReference type="KEGG" id="lak:106156465"/>
<feature type="domain" description="C2H2-type" evidence="12">
    <location>
        <begin position="844"/>
        <end position="871"/>
    </location>
</feature>
<keyword evidence="4 10" id="KW-0863">Zinc-finger</keyword>
<evidence type="ECO:0000256" key="10">
    <source>
        <dbReference type="PROSITE-ProRule" id="PRU00042"/>
    </source>
</evidence>
<keyword evidence="3" id="KW-0677">Repeat</keyword>
<feature type="compositionally biased region" description="Polar residues" evidence="11">
    <location>
        <begin position="140"/>
        <end position="150"/>
    </location>
</feature>
<dbReference type="Gene3D" id="2.170.270.10">
    <property type="entry name" value="SET domain"/>
    <property type="match status" value="1"/>
</dbReference>
<feature type="compositionally biased region" description="Polar residues" evidence="11">
    <location>
        <begin position="51"/>
        <end position="63"/>
    </location>
</feature>
<gene>
    <name evidence="15" type="primary">LOC106156465</name>
</gene>
<dbReference type="FunFam" id="3.30.160.60:FF:000702">
    <property type="entry name" value="Transcription factor E4F1 isoform 1"/>
    <property type="match status" value="1"/>
</dbReference>
<dbReference type="GO" id="GO:0003677">
    <property type="term" value="F:DNA binding"/>
    <property type="evidence" value="ECO:0007669"/>
    <property type="project" value="UniProtKB-KW"/>
</dbReference>
<name>A0A1S3HNR8_LINAN</name>
<keyword evidence="5" id="KW-0862">Zinc</keyword>
<evidence type="ECO:0000256" key="2">
    <source>
        <dbReference type="ARBA" id="ARBA00022723"/>
    </source>
</evidence>
<proteinExistence type="predicted"/>
<feature type="region of interest" description="Disordered" evidence="11">
    <location>
        <begin position="248"/>
        <end position="267"/>
    </location>
</feature>
<evidence type="ECO:0000256" key="9">
    <source>
        <dbReference type="ARBA" id="ARBA00023242"/>
    </source>
</evidence>
<feature type="region of interest" description="Disordered" evidence="11">
    <location>
        <begin position="138"/>
        <end position="168"/>
    </location>
</feature>
<dbReference type="PANTHER" id="PTHR16515:SF2">
    <property type="entry name" value="PR DOMAIN ZINC FINGER PROTEIN 4"/>
    <property type="match status" value="1"/>
</dbReference>
<evidence type="ECO:0000256" key="7">
    <source>
        <dbReference type="ARBA" id="ARBA00023125"/>
    </source>
</evidence>
<sequence length="937" mass="102765">MESKSSMSDSLSTISIEQLTSAVQNTVNVTPTPMLSGPSHTRHDPLPRTPPGSSLLQTSGTPTVSSLPNILPASAPFLLSLPLGDRPLLIQDRSLLDRTLIPVQDRLFPLQHENRPFHMEHNRLPFPGPLAIPIPIRAPSMQSGPSHLQGSSSAPSLPHHLSETSGRMPVSLPMSLPMSIGGGHAQDILITSIGQIPVFNAAPGLSSSSTTGINTGPTGYAPEHIPALLSRLLGHGIGVPPITSLSQAGPRVSHSMPAMTSCTSPGVTSSQVTTVDIHVSSVPSSLSSTPLASVPSALHQFNPQFAHFPHTGLHHSQVSTVDTSTPCPDVQHNTTAQELCLPHTTGTDSNGTSASDVHHSSIQHFDINSHLHHVQVSDTVGQVASSQESDSSRTPTPEIKNITPSISLASGMGSLSSCVTPVPSITPSLDIVHMTLIGSQEENSQESHHDELHEENHIVGETTEKRAHVLSHGDLPVSMALTIATSAIQASDKENQNTHLLSPTMQVLEYIIQSQDTSLADSAHHATEGRKHGLIEEDSNEQTVQSLQTFYCVECNCTYESSCSKHGGEYIHVLDTPVLSRARASLPAQLSLQSSRIQFDQNSRIHFDLGVWSSELIPKKTKFGPVVGNLAPLSNFSEDADLSPPFFWKIHCAEECNILMCTDEDVSNWTMFLKRAKTNSDQNLTAYQEGESIFFVTCKDIQPGSELAFWYSREYCKELGVTLSPEGAFLCDICNKQLVDSKALAQHIKYIHADSFSKKHKCQVCSKGFPNRFKLDTHMLIHMGLKPHQCRVCHKQFADASNLRMHRSIHTGEKKFSCPHCDRTFRQKAHLTSHLITHTGERKLKCSYCSKMFARSSDLKTHEYVHTKERVFNCLTCNKQFFKLQNLKKHMLVHTGIKDFQCDLCGRQFAQKHHLTRHKPICTGQKPQQKSAKKENR</sequence>
<dbReference type="OrthoDB" id="654211at2759"/>
<evidence type="ECO:0000256" key="5">
    <source>
        <dbReference type="ARBA" id="ARBA00022833"/>
    </source>
</evidence>
<dbReference type="InterPro" id="IPR001214">
    <property type="entry name" value="SET_dom"/>
</dbReference>
<evidence type="ECO:0000256" key="3">
    <source>
        <dbReference type="ARBA" id="ARBA00022737"/>
    </source>
</evidence>
<dbReference type="InterPro" id="IPR050331">
    <property type="entry name" value="Zinc_finger"/>
</dbReference>
<dbReference type="PROSITE" id="PS00028">
    <property type="entry name" value="ZINC_FINGER_C2H2_1"/>
    <property type="match status" value="6"/>
</dbReference>
<keyword evidence="8" id="KW-0804">Transcription</keyword>
<feature type="domain" description="C2H2-type" evidence="12">
    <location>
        <begin position="729"/>
        <end position="757"/>
    </location>
</feature>
<feature type="compositionally biased region" description="Polar residues" evidence="11">
    <location>
        <begin position="258"/>
        <end position="267"/>
    </location>
</feature>
<evidence type="ECO:0000259" key="13">
    <source>
        <dbReference type="PROSITE" id="PS50280"/>
    </source>
</evidence>
<evidence type="ECO:0000256" key="6">
    <source>
        <dbReference type="ARBA" id="ARBA00023015"/>
    </source>
</evidence>
<protein>
    <submittedName>
        <fullName evidence="15">Uncharacterized protein LOC106156465</fullName>
    </submittedName>
</protein>
<evidence type="ECO:0000256" key="11">
    <source>
        <dbReference type="SAM" id="MobiDB-lite"/>
    </source>
</evidence>
<keyword evidence="14" id="KW-1185">Reference proteome</keyword>
<evidence type="ECO:0000313" key="14">
    <source>
        <dbReference type="Proteomes" id="UP000085678"/>
    </source>
</evidence>
<evidence type="ECO:0000313" key="15">
    <source>
        <dbReference type="RefSeq" id="XP_013387176.1"/>
    </source>
</evidence>
<dbReference type="Pfam" id="PF00096">
    <property type="entry name" value="zf-C2H2"/>
    <property type="match status" value="4"/>
</dbReference>
<keyword evidence="2" id="KW-0479">Metal-binding</keyword>
<dbReference type="Proteomes" id="UP000085678">
    <property type="component" value="Unplaced"/>
</dbReference>
<feature type="domain" description="C2H2-type" evidence="12">
    <location>
        <begin position="760"/>
        <end position="787"/>
    </location>
</feature>
<dbReference type="PROSITE" id="PS50157">
    <property type="entry name" value="ZINC_FINGER_C2H2_2"/>
    <property type="match status" value="7"/>
</dbReference>
<dbReference type="GO" id="GO:0010468">
    <property type="term" value="P:regulation of gene expression"/>
    <property type="evidence" value="ECO:0007669"/>
    <property type="project" value="TreeGrafter"/>
</dbReference>
<keyword evidence="6" id="KW-0805">Transcription regulation</keyword>
<dbReference type="Pfam" id="PF21549">
    <property type="entry name" value="PRDM2_PR"/>
    <property type="match status" value="1"/>
</dbReference>
<dbReference type="GeneID" id="106156465"/>
<dbReference type="PROSITE" id="PS50280">
    <property type="entry name" value="SET"/>
    <property type="match status" value="1"/>
</dbReference>
<evidence type="ECO:0000256" key="1">
    <source>
        <dbReference type="ARBA" id="ARBA00004123"/>
    </source>
</evidence>
<feature type="domain" description="C2H2-type" evidence="12">
    <location>
        <begin position="788"/>
        <end position="815"/>
    </location>
</feature>
<evidence type="ECO:0000256" key="8">
    <source>
        <dbReference type="ARBA" id="ARBA00023163"/>
    </source>
</evidence>
<feature type="domain" description="C2H2-type" evidence="12">
    <location>
        <begin position="872"/>
        <end position="899"/>
    </location>
</feature>
<comment type="subcellular location">
    <subcellularLocation>
        <location evidence="1">Nucleus</location>
    </subcellularLocation>
</comment>
<feature type="domain" description="SET" evidence="13">
    <location>
        <begin position="590"/>
        <end position="712"/>
    </location>
</feature>
<feature type="domain" description="C2H2-type" evidence="12">
    <location>
        <begin position="900"/>
        <end position="927"/>
    </location>
</feature>
<feature type="compositionally biased region" description="Polar residues" evidence="11">
    <location>
        <begin position="378"/>
        <end position="395"/>
    </location>
</feature>
<dbReference type="InterPro" id="IPR013087">
    <property type="entry name" value="Znf_C2H2_type"/>
</dbReference>
<dbReference type="InParanoid" id="A0A1S3HNR8"/>
<feature type="region of interest" description="Disordered" evidence="11">
    <location>
        <begin position="378"/>
        <end position="404"/>
    </location>
</feature>
<dbReference type="FunFam" id="3.30.160.60:FF:000325">
    <property type="entry name" value="ZFP90 zinc finger protein"/>
    <property type="match status" value="1"/>
</dbReference>
<feature type="region of interest" description="Disordered" evidence="11">
    <location>
        <begin position="28"/>
        <end position="63"/>
    </location>
</feature>
<dbReference type="InterPro" id="IPR036236">
    <property type="entry name" value="Znf_C2H2_sf"/>
</dbReference>